<dbReference type="SUPFAM" id="SSF52540">
    <property type="entry name" value="P-loop containing nucleoside triphosphate hydrolases"/>
    <property type="match status" value="1"/>
</dbReference>
<dbReference type="GO" id="GO:0005525">
    <property type="term" value="F:GTP binding"/>
    <property type="evidence" value="ECO:0007669"/>
    <property type="project" value="UniProtKB-KW"/>
</dbReference>
<evidence type="ECO:0000313" key="4">
    <source>
        <dbReference type="Proteomes" id="UP001186944"/>
    </source>
</evidence>
<reference evidence="3" key="1">
    <citation type="submission" date="2019-08" db="EMBL/GenBank/DDBJ databases">
        <title>The improved chromosome-level genome for the pearl oyster Pinctada fucata martensii using PacBio sequencing and Hi-C.</title>
        <authorList>
            <person name="Zheng Z."/>
        </authorList>
    </citation>
    <scope>NUCLEOTIDE SEQUENCE</scope>
    <source>
        <strain evidence="3">ZZ-2019</strain>
        <tissue evidence="3">Adductor muscle</tissue>
    </source>
</reference>
<dbReference type="NCBIfam" id="TIGR00231">
    <property type="entry name" value="small_GTP"/>
    <property type="match status" value="1"/>
</dbReference>
<dbReference type="PRINTS" id="PR00449">
    <property type="entry name" value="RASTRNSFRMNG"/>
</dbReference>
<protein>
    <submittedName>
        <fullName evidence="3">Uncharacterized protein</fullName>
    </submittedName>
</protein>
<dbReference type="Proteomes" id="UP001186944">
    <property type="component" value="Unassembled WGS sequence"/>
</dbReference>
<evidence type="ECO:0000313" key="3">
    <source>
        <dbReference type="EMBL" id="KAK3097657.1"/>
    </source>
</evidence>
<keyword evidence="1" id="KW-0547">Nucleotide-binding</keyword>
<evidence type="ECO:0000256" key="2">
    <source>
        <dbReference type="ARBA" id="ARBA00023134"/>
    </source>
</evidence>
<dbReference type="EMBL" id="VSWD01000007">
    <property type="protein sequence ID" value="KAK3097657.1"/>
    <property type="molecule type" value="Genomic_DNA"/>
</dbReference>
<dbReference type="InterPro" id="IPR005225">
    <property type="entry name" value="Small_GTP-bd"/>
</dbReference>
<dbReference type="Pfam" id="PF00071">
    <property type="entry name" value="Ras"/>
    <property type="match status" value="1"/>
</dbReference>
<dbReference type="PROSITE" id="PS51421">
    <property type="entry name" value="RAS"/>
    <property type="match status" value="1"/>
</dbReference>
<dbReference type="AlphaFoldDB" id="A0AA88YE35"/>
<dbReference type="Gene3D" id="3.40.50.300">
    <property type="entry name" value="P-loop containing nucleotide triphosphate hydrolases"/>
    <property type="match status" value="1"/>
</dbReference>
<proteinExistence type="predicted"/>
<evidence type="ECO:0000256" key="1">
    <source>
        <dbReference type="ARBA" id="ARBA00022741"/>
    </source>
</evidence>
<dbReference type="GO" id="GO:0016020">
    <property type="term" value="C:membrane"/>
    <property type="evidence" value="ECO:0007669"/>
    <property type="project" value="InterPro"/>
</dbReference>
<dbReference type="GO" id="GO:0003924">
    <property type="term" value="F:GTPase activity"/>
    <property type="evidence" value="ECO:0007669"/>
    <property type="project" value="InterPro"/>
</dbReference>
<dbReference type="InterPro" id="IPR001806">
    <property type="entry name" value="Small_GTPase"/>
</dbReference>
<comment type="caution">
    <text evidence="3">The sequence shown here is derived from an EMBL/GenBank/DDBJ whole genome shotgun (WGS) entry which is preliminary data.</text>
</comment>
<organism evidence="3 4">
    <name type="scientific">Pinctada imbricata</name>
    <name type="common">Atlantic pearl-oyster</name>
    <name type="synonym">Pinctada martensii</name>
    <dbReference type="NCBI Taxonomy" id="66713"/>
    <lineage>
        <taxon>Eukaryota</taxon>
        <taxon>Metazoa</taxon>
        <taxon>Spiralia</taxon>
        <taxon>Lophotrochozoa</taxon>
        <taxon>Mollusca</taxon>
        <taxon>Bivalvia</taxon>
        <taxon>Autobranchia</taxon>
        <taxon>Pteriomorphia</taxon>
        <taxon>Pterioida</taxon>
        <taxon>Pterioidea</taxon>
        <taxon>Pteriidae</taxon>
        <taxon>Pinctada</taxon>
    </lineage>
</organism>
<name>A0AA88YE35_PINIB</name>
<keyword evidence="2" id="KW-0342">GTP-binding</keyword>
<sequence length="259" mass="29519">MIESCRYECGHFKQQRNMEHRRDLSEVYQNNRANSLKRMIMNRKTNVTLGSIKQCTEIKIRVAILGGSGVGKTSVVSQFLFGRFPASGSYIETIEDLYKHRYTESFGEVAMDILDTSGSPDYSCFRDNVIKYCDAFVILYSIGDKNSYEEMRRLREQIIKEKKSDKIPIVIVGNKLDICAKSFMRREALGLVVAGWGHEHVFCTASSPKSVAEIFDTLKALIRSNDIPRKSTDNSLCGGTLFMRPRNSHKPGTMWVKIF</sequence>
<keyword evidence="4" id="KW-1185">Reference proteome</keyword>
<dbReference type="SMART" id="SM00175">
    <property type="entry name" value="RAB"/>
    <property type="match status" value="1"/>
</dbReference>
<dbReference type="PROSITE" id="PS51419">
    <property type="entry name" value="RAB"/>
    <property type="match status" value="1"/>
</dbReference>
<gene>
    <name evidence="3" type="ORF">FSP39_011785</name>
</gene>
<dbReference type="InterPro" id="IPR020849">
    <property type="entry name" value="Small_GTPase_Ras-type"/>
</dbReference>
<dbReference type="SMART" id="SM00174">
    <property type="entry name" value="RHO"/>
    <property type="match status" value="1"/>
</dbReference>
<dbReference type="PANTHER" id="PTHR24070">
    <property type="entry name" value="RAS, DI-RAS, AND RHEB FAMILY MEMBERS OF SMALL GTPASE SUPERFAMILY"/>
    <property type="match status" value="1"/>
</dbReference>
<dbReference type="InterPro" id="IPR027417">
    <property type="entry name" value="P-loop_NTPase"/>
</dbReference>
<dbReference type="SMART" id="SM00173">
    <property type="entry name" value="RAS"/>
    <property type="match status" value="1"/>
</dbReference>
<dbReference type="GO" id="GO:0007165">
    <property type="term" value="P:signal transduction"/>
    <property type="evidence" value="ECO:0007669"/>
    <property type="project" value="InterPro"/>
</dbReference>
<accession>A0AA88YE35</accession>